<evidence type="ECO:0000256" key="3">
    <source>
        <dbReference type="ARBA" id="ARBA00023163"/>
    </source>
</evidence>
<protein>
    <submittedName>
        <fullName evidence="5">FadR/GntR family transcriptional regulator</fullName>
    </submittedName>
</protein>
<dbReference type="InterPro" id="IPR008920">
    <property type="entry name" value="TF_FadR/GntR_C"/>
</dbReference>
<keyword evidence="2" id="KW-0238">DNA-binding</keyword>
<dbReference type="PANTHER" id="PTHR43537">
    <property type="entry name" value="TRANSCRIPTIONAL REGULATOR, GNTR FAMILY"/>
    <property type="match status" value="1"/>
</dbReference>
<accession>A0ABP8ZZZ4</accession>
<reference evidence="6" key="1">
    <citation type="journal article" date="2019" name="Int. J. Syst. Evol. Microbiol.">
        <title>The Global Catalogue of Microorganisms (GCM) 10K type strain sequencing project: providing services to taxonomists for standard genome sequencing and annotation.</title>
        <authorList>
            <consortium name="The Broad Institute Genomics Platform"/>
            <consortium name="The Broad Institute Genome Sequencing Center for Infectious Disease"/>
            <person name="Wu L."/>
            <person name="Ma J."/>
        </authorList>
    </citation>
    <scope>NUCLEOTIDE SEQUENCE [LARGE SCALE GENOMIC DNA]</scope>
    <source>
        <strain evidence="6">JCM 18537</strain>
    </source>
</reference>
<dbReference type="PRINTS" id="PR00035">
    <property type="entry name" value="HTHGNTR"/>
</dbReference>
<dbReference type="SMART" id="SM00895">
    <property type="entry name" value="FCD"/>
    <property type="match status" value="1"/>
</dbReference>
<dbReference type="InterPro" id="IPR036390">
    <property type="entry name" value="WH_DNA-bd_sf"/>
</dbReference>
<dbReference type="Gene3D" id="1.10.10.10">
    <property type="entry name" value="Winged helix-like DNA-binding domain superfamily/Winged helix DNA-binding domain"/>
    <property type="match status" value="1"/>
</dbReference>
<dbReference type="CDD" id="cd07377">
    <property type="entry name" value="WHTH_GntR"/>
    <property type="match status" value="1"/>
</dbReference>
<keyword evidence="6" id="KW-1185">Reference proteome</keyword>
<proteinExistence type="predicted"/>
<dbReference type="SMART" id="SM00345">
    <property type="entry name" value="HTH_GNTR"/>
    <property type="match status" value="1"/>
</dbReference>
<sequence length="238" mass="25342">MTDAARFGPLARTAAPVSDDIVRHLERLIVSGALAPGARIPPERALAVELGVSRTALREALTRLQSAGLVERRQGSGTRVAEDAPGSTALARGIAKHADDVAHSAELRALIEPRIAALAAQRATPPELAELRSTLAASDGERDPLRSMQLDISFHTGVARASANPLLESLTRITAAWTVEERVHSHLDGDGRRISREGHERILRALERRDAAAAESAMADHLSEIRAVIDASAPITAE</sequence>
<dbReference type="InterPro" id="IPR011711">
    <property type="entry name" value="GntR_C"/>
</dbReference>
<dbReference type="SUPFAM" id="SSF46785">
    <property type="entry name" value="Winged helix' DNA-binding domain"/>
    <property type="match status" value="1"/>
</dbReference>
<dbReference type="Pfam" id="PF07729">
    <property type="entry name" value="FCD"/>
    <property type="match status" value="1"/>
</dbReference>
<organism evidence="5 6">
    <name type="scientific">Microbacterium gilvum</name>
    <dbReference type="NCBI Taxonomy" id="1336204"/>
    <lineage>
        <taxon>Bacteria</taxon>
        <taxon>Bacillati</taxon>
        <taxon>Actinomycetota</taxon>
        <taxon>Actinomycetes</taxon>
        <taxon>Micrococcales</taxon>
        <taxon>Microbacteriaceae</taxon>
        <taxon>Microbacterium</taxon>
    </lineage>
</organism>
<evidence type="ECO:0000259" key="4">
    <source>
        <dbReference type="PROSITE" id="PS50949"/>
    </source>
</evidence>
<dbReference type="InterPro" id="IPR036388">
    <property type="entry name" value="WH-like_DNA-bd_sf"/>
</dbReference>
<evidence type="ECO:0000313" key="5">
    <source>
        <dbReference type="EMBL" id="GAA4771043.1"/>
    </source>
</evidence>
<dbReference type="InterPro" id="IPR000524">
    <property type="entry name" value="Tscrpt_reg_HTH_GntR"/>
</dbReference>
<dbReference type="SUPFAM" id="SSF48008">
    <property type="entry name" value="GntR ligand-binding domain-like"/>
    <property type="match status" value="1"/>
</dbReference>
<feature type="domain" description="HTH gntR-type" evidence="4">
    <location>
        <begin position="15"/>
        <end position="83"/>
    </location>
</feature>
<dbReference type="PROSITE" id="PS50949">
    <property type="entry name" value="HTH_GNTR"/>
    <property type="match status" value="1"/>
</dbReference>
<evidence type="ECO:0000256" key="2">
    <source>
        <dbReference type="ARBA" id="ARBA00023125"/>
    </source>
</evidence>
<comment type="caution">
    <text evidence="5">The sequence shown here is derived from an EMBL/GenBank/DDBJ whole genome shotgun (WGS) entry which is preliminary data.</text>
</comment>
<dbReference type="Proteomes" id="UP001501645">
    <property type="component" value="Unassembled WGS sequence"/>
</dbReference>
<keyword evidence="1" id="KW-0805">Transcription regulation</keyword>
<keyword evidence="3" id="KW-0804">Transcription</keyword>
<dbReference type="EMBL" id="BAABKO010000002">
    <property type="protein sequence ID" value="GAA4771043.1"/>
    <property type="molecule type" value="Genomic_DNA"/>
</dbReference>
<evidence type="ECO:0000313" key="6">
    <source>
        <dbReference type="Proteomes" id="UP001501645"/>
    </source>
</evidence>
<name>A0ABP8ZZZ4_9MICO</name>
<dbReference type="RefSeq" id="WP_345437389.1">
    <property type="nucleotide sequence ID" value="NZ_BAABKO010000002.1"/>
</dbReference>
<gene>
    <name evidence="5" type="ORF">GCM10023351_13680</name>
</gene>
<dbReference type="PANTHER" id="PTHR43537:SF44">
    <property type="entry name" value="GNTR FAMILY REGULATORY PROTEIN"/>
    <property type="match status" value="1"/>
</dbReference>
<evidence type="ECO:0000256" key="1">
    <source>
        <dbReference type="ARBA" id="ARBA00023015"/>
    </source>
</evidence>
<dbReference type="Pfam" id="PF00392">
    <property type="entry name" value="GntR"/>
    <property type="match status" value="1"/>
</dbReference>
<dbReference type="Gene3D" id="1.20.120.530">
    <property type="entry name" value="GntR ligand-binding domain-like"/>
    <property type="match status" value="1"/>
</dbReference>